<dbReference type="Gene3D" id="3.20.20.70">
    <property type="entry name" value="Aldolase class I"/>
    <property type="match status" value="1"/>
</dbReference>
<dbReference type="PANTHER" id="PTHR43728">
    <property type="entry name" value="SLR0304 PROTEIN"/>
    <property type="match status" value="1"/>
</dbReference>
<dbReference type="NCBIfam" id="TIGR04167">
    <property type="entry name" value="rSAM_SeCys"/>
    <property type="match status" value="1"/>
</dbReference>
<dbReference type="Proteomes" id="UP000749559">
    <property type="component" value="Unassembled WGS sequence"/>
</dbReference>
<comment type="caution">
    <text evidence="1">The sequence shown here is derived from an EMBL/GenBank/DDBJ whole genome shotgun (WGS) entry which is preliminary data.</text>
</comment>
<dbReference type="AlphaFoldDB" id="A0A8J1YD72"/>
<accession>A0A8J1YD72</accession>
<sequence length="448" mass="50741">MAKLLNTLTLVKPQLNSKLFDLTLRTFSNSKVLVSKQPALPDYNTSVNIHEHKLKRPDKPPPKWTGLKGLEKRAKGSLIPDTLKEMEESEEFKLTAARLKELGQKKLTREERKQRQRALDNLGIPSFVEFWQKAKLEFGIDDPATEIRKQPINIFQINVGLYCNQACNHCHVESSPKRKEMMDRKTADKCLEVLANSPSVHTLDLTGGAPELCDQFRHLAKGARELGKTVIDRCNLTVLEEPGQEDLGEFLAENKIQVIASLPCYTAKNVNTQRGSGVFDKSISALRKLNSLGFGVEGSDLHLDLVYNPLGNYLPPPQEELAHQYKTEMMENFGVEFNMLFTMTNMPIKRFADFLYRRNELQEYLELLVRNYNIATIDNLMCRNHLNVSWTGELFDCDFNQQMSLGIHKENDKKGLSVFDITSTKDLEGLVANNDNHCFGCSAGMGSS</sequence>
<reference evidence="1" key="1">
    <citation type="submission" date="2022-03" db="EMBL/GenBank/DDBJ databases">
        <authorList>
            <person name="Martin C."/>
        </authorList>
    </citation>
    <scope>NUCLEOTIDE SEQUENCE</scope>
</reference>
<dbReference type="InterPro" id="IPR026351">
    <property type="entry name" value="rSAM_ArsS-like"/>
</dbReference>
<dbReference type="GO" id="GO:0051536">
    <property type="term" value="F:iron-sulfur cluster binding"/>
    <property type="evidence" value="ECO:0007669"/>
    <property type="project" value="InterPro"/>
</dbReference>
<dbReference type="SFLD" id="SFLDS00029">
    <property type="entry name" value="Radical_SAM"/>
    <property type="match status" value="1"/>
</dbReference>
<dbReference type="InterPro" id="IPR007197">
    <property type="entry name" value="rSAM"/>
</dbReference>
<evidence type="ECO:0000313" key="1">
    <source>
        <dbReference type="EMBL" id="CAH1787794.1"/>
    </source>
</evidence>
<dbReference type="Pfam" id="PF12345">
    <property type="entry name" value="DUF3641"/>
    <property type="match status" value="1"/>
</dbReference>
<keyword evidence="2" id="KW-1185">Reference proteome</keyword>
<proteinExistence type="predicted"/>
<dbReference type="EMBL" id="CAIIXF020000006">
    <property type="protein sequence ID" value="CAH1787794.1"/>
    <property type="molecule type" value="Genomic_DNA"/>
</dbReference>
<gene>
    <name evidence="1" type="ORF">OFUS_LOCUS13430</name>
</gene>
<dbReference type="SUPFAM" id="SSF102114">
    <property type="entry name" value="Radical SAM enzymes"/>
    <property type="match status" value="1"/>
</dbReference>
<name>A0A8J1YD72_OWEFU</name>
<protein>
    <submittedName>
        <fullName evidence="1">Uncharacterized protein</fullName>
    </submittedName>
</protein>
<organism evidence="1 2">
    <name type="scientific">Owenia fusiformis</name>
    <name type="common">Polychaete worm</name>
    <dbReference type="NCBI Taxonomy" id="6347"/>
    <lineage>
        <taxon>Eukaryota</taxon>
        <taxon>Metazoa</taxon>
        <taxon>Spiralia</taxon>
        <taxon>Lophotrochozoa</taxon>
        <taxon>Annelida</taxon>
        <taxon>Polychaeta</taxon>
        <taxon>Sedentaria</taxon>
        <taxon>Canalipalpata</taxon>
        <taxon>Sabellida</taxon>
        <taxon>Oweniida</taxon>
        <taxon>Oweniidae</taxon>
        <taxon>Owenia</taxon>
    </lineage>
</organism>
<dbReference type="InterPro" id="IPR058240">
    <property type="entry name" value="rSAM_sf"/>
</dbReference>
<dbReference type="PANTHER" id="PTHR43728:SF1">
    <property type="entry name" value="FE-S OXIDOREDUCTASE"/>
    <property type="match status" value="1"/>
</dbReference>
<dbReference type="CDD" id="cd01335">
    <property type="entry name" value="Radical_SAM"/>
    <property type="match status" value="1"/>
</dbReference>
<dbReference type="InterPro" id="IPR024521">
    <property type="entry name" value="ArsS-like_C"/>
</dbReference>
<dbReference type="GO" id="GO:0003824">
    <property type="term" value="F:catalytic activity"/>
    <property type="evidence" value="ECO:0007669"/>
    <property type="project" value="InterPro"/>
</dbReference>
<dbReference type="InterPro" id="IPR013785">
    <property type="entry name" value="Aldolase_TIM"/>
</dbReference>
<dbReference type="Pfam" id="PF04055">
    <property type="entry name" value="Radical_SAM"/>
    <property type="match status" value="1"/>
</dbReference>
<evidence type="ECO:0000313" key="2">
    <source>
        <dbReference type="Proteomes" id="UP000749559"/>
    </source>
</evidence>